<protein>
    <submittedName>
        <fullName evidence="3">Uncharacterized protein</fullName>
    </submittedName>
</protein>
<evidence type="ECO:0000256" key="1">
    <source>
        <dbReference type="SAM" id="MobiDB-lite"/>
    </source>
</evidence>
<dbReference type="AlphaFoldDB" id="A0A482X1F8"/>
<dbReference type="EMBL" id="QKKF02019844">
    <property type="protein sequence ID" value="RZF39406.1"/>
    <property type="molecule type" value="Genomic_DNA"/>
</dbReference>
<name>A0A482X1F8_LAOST</name>
<dbReference type="Proteomes" id="UP000291343">
    <property type="component" value="Unassembled WGS sequence"/>
</dbReference>
<keyword evidence="2" id="KW-0732">Signal</keyword>
<accession>A0A482X1F8</accession>
<reference evidence="3 4" key="1">
    <citation type="journal article" date="2017" name="Gigascience">
        <title>Genome sequence of the small brown planthopper, Laodelphax striatellus.</title>
        <authorList>
            <person name="Zhu J."/>
            <person name="Jiang F."/>
            <person name="Wang X."/>
            <person name="Yang P."/>
            <person name="Bao Y."/>
            <person name="Zhao W."/>
            <person name="Wang W."/>
            <person name="Lu H."/>
            <person name="Wang Q."/>
            <person name="Cui N."/>
            <person name="Li J."/>
            <person name="Chen X."/>
            <person name="Luo L."/>
            <person name="Yu J."/>
            <person name="Kang L."/>
            <person name="Cui F."/>
        </authorList>
    </citation>
    <scope>NUCLEOTIDE SEQUENCE [LARGE SCALE GENOMIC DNA]</scope>
    <source>
        <strain evidence="3">Lst14</strain>
    </source>
</reference>
<evidence type="ECO:0000256" key="2">
    <source>
        <dbReference type="SAM" id="SignalP"/>
    </source>
</evidence>
<feature type="chain" id="PRO_5019784054" evidence="2">
    <location>
        <begin position="22"/>
        <end position="278"/>
    </location>
</feature>
<dbReference type="InParanoid" id="A0A482X1F8"/>
<proteinExistence type="predicted"/>
<gene>
    <name evidence="3" type="ORF">LSTR_LSTR000927</name>
</gene>
<comment type="caution">
    <text evidence="3">The sequence shown here is derived from an EMBL/GenBank/DDBJ whole genome shotgun (WGS) entry which is preliminary data.</text>
</comment>
<feature type="compositionally biased region" description="Basic and acidic residues" evidence="1">
    <location>
        <begin position="215"/>
        <end position="228"/>
    </location>
</feature>
<dbReference type="STRING" id="195883.A0A482X1F8"/>
<feature type="region of interest" description="Disordered" evidence="1">
    <location>
        <begin position="209"/>
        <end position="233"/>
    </location>
</feature>
<dbReference type="OrthoDB" id="6610013at2759"/>
<dbReference type="SMR" id="A0A482X1F8"/>
<evidence type="ECO:0000313" key="3">
    <source>
        <dbReference type="EMBL" id="RZF39406.1"/>
    </source>
</evidence>
<keyword evidence="4" id="KW-1185">Reference proteome</keyword>
<organism evidence="3 4">
    <name type="scientific">Laodelphax striatellus</name>
    <name type="common">Small brown planthopper</name>
    <name type="synonym">Delphax striatella</name>
    <dbReference type="NCBI Taxonomy" id="195883"/>
    <lineage>
        <taxon>Eukaryota</taxon>
        <taxon>Metazoa</taxon>
        <taxon>Ecdysozoa</taxon>
        <taxon>Arthropoda</taxon>
        <taxon>Hexapoda</taxon>
        <taxon>Insecta</taxon>
        <taxon>Pterygota</taxon>
        <taxon>Neoptera</taxon>
        <taxon>Paraneoptera</taxon>
        <taxon>Hemiptera</taxon>
        <taxon>Auchenorrhyncha</taxon>
        <taxon>Fulgoroidea</taxon>
        <taxon>Delphacidae</taxon>
        <taxon>Criomorphinae</taxon>
        <taxon>Laodelphax</taxon>
    </lineage>
</organism>
<sequence>MAGRVWILFLLAISLPDKLLAITKVNFTESTSTASRIVNPVPSQVLIPQPTQYQCTSRMESALSSMSARKSSSGHTSTLELAGYALHQPLKAAPYDMYVTDMRIKIPGRTHNWAKVDRCRFDPSLHTLQSRMILRDLAVTGMVKLYDEAAPLKRPTAPVTDKCRMTIRLRRAGVGFTTVPRRSRNGVLAVTTTATFLEPQFVSVHAYSCDAPENGNKRTEGPEARDSNDSENDLGQEMEQVFLKGIRSLITNYMEKQMEQALRDTLMTNLGYSVSYGR</sequence>
<feature type="signal peptide" evidence="2">
    <location>
        <begin position="1"/>
        <end position="21"/>
    </location>
</feature>
<evidence type="ECO:0000313" key="4">
    <source>
        <dbReference type="Proteomes" id="UP000291343"/>
    </source>
</evidence>